<feature type="domain" description="Isochorismatase-like" evidence="2">
    <location>
        <begin position="10"/>
        <end position="178"/>
    </location>
</feature>
<dbReference type="InterPro" id="IPR000868">
    <property type="entry name" value="Isochorismatase-like_dom"/>
</dbReference>
<dbReference type="AlphaFoldDB" id="A0A3G8JMR3"/>
<dbReference type="SUPFAM" id="SSF52499">
    <property type="entry name" value="Isochorismatase-like hydrolases"/>
    <property type="match status" value="1"/>
</dbReference>
<dbReference type="CDD" id="cd00431">
    <property type="entry name" value="cysteine_hydrolases"/>
    <property type="match status" value="1"/>
</dbReference>
<dbReference type="RefSeq" id="WP_124708478.1">
    <property type="nucleotide sequence ID" value="NZ_CP033972.1"/>
</dbReference>
<accession>A0A3G8JMR3</accession>
<evidence type="ECO:0000313" key="3">
    <source>
        <dbReference type="EMBL" id="AZG45872.1"/>
    </source>
</evidence>
<evidence type="ECO:0000259" key="2">
    <source>
        <dbReference type="Pfam" id="PF00857"/>
    </source>
</evidence>
<dbReference type="Proteomes" id="UP000271469">
    <property type="component" value="Chromosome"/>
</dbReference>
<evidence type="ECO:0000256" key="1">
    <source>
        <dbReference type="ARBA" id="ARBA00022801"/>
    </source>
</evidence>
<dbReference type="OrthoDB" id="3174612at2"/>
<evidence type="ECO:0000313" key="4">
    <source>
        <dbReference type="Proteomes" id="UP000271469"/>
    </source>
</evidence>
<dbReference type="Pfam" id="PF00857">
    <property type="entry name" value="Isochorismatase"/>
    <property type="match status" value="1"/>
</dbReference>
<name>A0A3G8JMR3_9ACTN</name>
<keyword evidence="4" id="KW-1185">Reference proteome</keyword>
<dbReference type="PANTHER" id="PTHR43540">
    <property type="entry name" value="PEROXYUREIDOACRYLATE/UREIDOACRYLATE AMIDOHYDROLASE-RELATED"/>
    <property type="match status" value="1"/>
</dbReference>
<sequence length="185" mass="19212">MTATALDPHTALVLIDLQNGTLGRGLVHQSADIVARSVALANAFADRDMTIVIVRATGTPAGRTEYSASMPDGFPPEFAELHPDIDAIGSAVRVDKSSWGAFVGTDLHGELSARGITQVVLAGVATSFGVESSAREAYDLGYNVAIAIDAISDARAASHDHVVSSVFPALAELATTDDILALLKK</sequence>
<protein>
    <submittedName>
        <fullName evidence="3">Isochorismatase family protein YecD</fullName>
        <ecNumber evidence="3">3.-.-.-</ecNumber>
    </submittedName>
</protein>
<proteinExistence type="predicted"/>
<dbReference type="PANTHER" id="PTHR43540:SF7">
    <property type="entry name" value="ISOCHORISMATASE FAMILY PROTEIN YECD"/>
    <property type="match status" value="1"/>
</dbReference>
<dbReference type="GO" id="GO:0016787">
    <property type="term" value="F:hydrolase activity"/>
    <property type="evidence" value="ECO:0007669"/>
    <property type="project" value="UniProtKB-KW"/>
</dbReference>
<dbReference type="InterPro" id="IPR050272">
    <property type="entry name" value="Isochorismatase-like_hydrls"/>
</dbReference>
<dbReference type="KEGG" id="gom:D7316_02472"/>
<keyword evidence="1 3" id="KW-0378">Hydrolase</keyword>
<dbReference type="EMBL" id="CP033972">
    <property type="protein sequence ID" value="AZG45872.1"/>
    <property type="molecule type" value="Genomic_DNA"/>
</dbReference>
<gene>
    <name evidence="3" type="primary">yecD_4</name>
    <name evidence="3" type="ORF">D7316_02472</name>
</gene>
<dbReference type="EC" id="3.-.-.-" evidence="3"/>
<organism evidence="3 4">
    <name type="scientific">Gordonia insulae</name>
    <dbReference type="NCBI Taxonomy" id="2420509"/>
    <lineage>
        <taxon>Bacteria</taxon>
        <taxon>Bacillati</taxon>
        <taxon>Actinomycetota</taxon>
        <taxon>Actinomycetes</taxon>
        <taxon>Mycobacteriales</taxon>
        <taxon>Gordoniaceae</taxon>
        <taxon>Gordonia</taxon>
    </lineage>
</organism>
<reference evidence="3 4" key="1">
    <citation type="submission" date="2018-11" db="EMBL/GenBank/DDBJ databases">
        <title>Gordonia insulae sp. nov., isolated from an island soil.</title>
        <authorList>
            <person name="Kim Y.S."/>
            <person name="Kim S.B."/>
        </authorList>
    </citation>
    <scope>NUCLEOTIDE SEQUENCE [LARGE SCALE GENOMIC DNA]</scope>
    <source>
        <strain evidence="3 4">MMS17-SY073</strain>
    </source>
</reference>
<dbReference type="Gene3D" id="3.40.50.850">
    <property type="entry name" value="Isochorismatase-like"/>
    <property type="match status" value="1"/>
</dbReference>
<dbReference type="InterPro" id="IPR036380">
    <property type="entry name" value="Isochorismatase-like_sf"/>
</dbReference>